<dbReference type="PANTHER" id="PTHR10366">
    <property type="entry name" value="NAD DEPENDENT EPIMERASE/DEHYDRATASE"/>
    <property type="match status" value="1"/>
</dbReference>
<evidence type="ECO:0000256" key="1">
    <source>
        <dbReference type="ARBA" id="ARBA00022857"/>
    </source>
</evidence>
<dbReference type="CDD" id="cd08958">
    <property type="entry name" value="FR_SDR_e"/>
    <property type="match status" value="1"/>
</dbReference>
<protein>
    <submittedName>
        <fullName evidence="4">Putative vestitone reductase</fullName>
    </submittedName>
</protein>
<evidence type="ECO:0000313" key="5">
    <source>
        <dbReference type="Proteomes" id="UP000447434"/>
    </source>
</evidence>
<proteinExistence type="inferred from homology"/>
<comment type="similarity">
    <text evidence="3">Belongs to the NAD(P)-dependent epimerase/dehydratase family. Dihydroflavonol-4-reductase subfamily.</text>
</comment>
<dbReference type="OrthoDB" id="2735536at2759"/>
<keyword evidence="1" id="KW-0521">NADP</keyword>
<dbReference type="Gene3D" id="3.40.50.720">
    <property type="entry name" value="NAD(P)-binding Rossmann-like Domain"/>
    <property type="match status" value="1"/>
</dbReference>
<evidence type="ECO:0000256" key="2">
    <source>
        <dbReference type="ARBA" id="ARBA00023002"/>
    </source>
</evidence>
<gene>
    <name evidence="4" type="ORF">Lalb_Chr11g0070861</name>
</gene>
<dbReference type="GO" id="GO:0016616">
    <property type="term" value="F:oxidoreductase activity, acting on the CH-OH group of donors, NAD or NADP as acceptor"/>
    <property type="evidence" value="ECO:0007669"/>
    <property type="project" value="TreeGrafter"/>
</dbReference>
<evidence type="ECO:0000313" key="4">
    <source>
        <dbReference type="EMBL" id="KAE9604362.1"/>
    </source>
</evidence>
<organism evidence="4 5">
    <name type="scientific">Lupinus albus</name>
    <name type="common">White lupine</name>
    <name type="synonym">Lupinus termis</name>
    <dbReference type="NCBI Taxonomy" id="3870"/>
    <lineage>
        <taxon>Eukaryota</taxon>
        <taxon>Viridiplantae</taxon>
        <taxon>Streptophyta</taxon>
        <taxon>Embryophyta</taxon>
        <taxon>Tracheophyta</taxon>
        <taxon>Spermatophyta</taxon>
        <taxon>Magnoliopsida</taxon>
        <taxon>eudicotyledons</taxon>
        <taxon>Gunneridae</taxon>
        <taxon>Pentapetalae</taxon>
        <taxon>rosids</taxon>
        <taxon>fabids</taxon>
        <taxon>Fabales</taxon>
        <taxon>Fabaceae</taxon>
        <taxon>Papilionoideae</taxon>
        <taxon>50 kb inversion clade</taxon>
        <taxon>genistoids sensu lato</taxon>
        <taxon>core genistoids</taxon>
        <taxon>Genisteae</taxon>
        <taxon>Lupinus</taxon>
    </lineage>
</organism>
<dbReference type="AlphaFoldDB" id="A0A6A4PSH5"/>
<comment type="caution">
    <text evidence="4">The sequence shown here is derived from an EMBL/GenBank/DDBJ whole genome shotgun (WGS) entry which is preliminary data.</text>
</comment>
<reference evidence="5" key="1">
    <citation type="journal article" date="2020" name="Nat. Commun.">
        <title>Genome sequence of the cluster root forming white lupin.</title>
        <authorList>
            <person name="Hufnagel B."/>
            <person name="Marques A."/>
            <person name="Soriano A."/>
            <person name="Marques L."/>
            <person name="Divol F."/>
            <person name="Doumas P."/>
            <person name="Sallet E."/>
            <person name="Mancinotti D."/>
            <person name="Carrere S."/>
            <person name="Marande W."/>
            <person name="Arribat S."/>
            <person name="Keller J."/>
            <person name="Huneau C."/>
            <person name="Blein T."/>
            <person name="Aime D."/>
            <person name="Laguerre M."/>
            <person name="Taylor J."/>
            <person name="Schubert V."/>
            <person name="Nelson M."/>
            <person name="Geu-Flores F."/>
            <person name="Crespi M."/>
            <person name="Gallardo-Guerrero K."/>
            <person name="Delaux P.-M."/>
            <person name="Salse J."/>
            <person name="Berges H."/>
            <person name="Guyot R."/>
            <person name="Gouzy J."/>
            <person name="Peret B."/>
        </authorList>
    </citation>
    <scope>NUCLEOTIDE SEQUENCE [LARGE SCALE GENOMIC DNA]</scope>
    <source>
        <strain evidence="5">cv. Amiga</strain>
    </source>
</reference>
<dbReference type="SUPFAM" id="SSF51735">
    <property type="entry name" value="NAD(P)-binding Rossmann-fold domains"/>
    <property type="match status" value="1"/>
</dbReference>
<dbReference type="Proteomes" id="UP000447434">
    <property type="component" value="Chromosome 11"/>
</dbReference>
<dbReference type="InterPro" id="IPR001509">
    <property type="entry name" value="Epimerase_deHydtase"/>
</dbReference>
<name>A0A6A4PSH5_LUPAL</name>
<dbReference type="EMBL" id="WOCE01000011">
    <property type="protein sequence ID" value="KAE9604362.1"/>
    <property type="molecule type" value="Genomic_DNA"/>
</dbReference>
<dbReference type="FunFam" id="3.40.50.720:FF:000085">
    <property type="entry name" value="Dihydroflavonol reductase"/>
    <property type="match status" value="1"/>
</dbReference>
<keyword evidence="2" id="KW-0560">Oxidoreductase</keyword>
<dbReference type="PANTHER" id="PTHR10366:SF563">
    <property type="entry name" value="CINNAMOYL-COA REDUCTASE 16"/>
    <property type="match status" value="1"/>
</dbReference>
<keyword evidence="5" id="KW-1185">Reference proteome</keyword>
<dbReference type="Pfam" id="PF01370">
    <property type="entry name" value="Epimerase"/>
    <property type="match status" value="1"/>
</dbReference>
<accession>A0A6A4PSH5</accession>
<sequence>MHNKLYKYIYTHHFLNQNSPSDRKKLELEAYLQKLSDKMEEGKGRVCVTGGGGFIASMIIKRLLLEGYSVNTTVRPGKSKKDLSFLTNLPGASRTLQVFNADLNNPESFIPAIEGCIGVFHTATPYDLQKDEDDKILTKRAIGGALGILKASISSKTVKRVVYTGSAAAIIYSGKEVEDLDESYWSDIDFMYKTKPFTWNIAISQTLTEKAVLEFAEQHEHELDVVTLILPYVIGPFICSKLPTSIEYAFFWLFGEDELGIFVRYPLVHVDDVARAHIFLLEHPNPKGRFICSLSGIVTFEEIADILQAKFPEFQTPTLESLKEIAVWTMPSINSKKLKDAGFKFNYGTKEIIEETIQCCKENGYL</sequence>
<dbReference type="InterPro" id="IPR036291">
    <property type="entry name" value="NAD(P)-bd_dom_sf"/>
</dbReference>
<dbReference type="InterPro" id="IPR050425">
    <property type="entry name" value="NAD(P)_dehydrat-like"/>
</dbReference>
<evidence type="ECO:0000256" key="3">
    <source>
        <dbReference type="ARBA" id="ARBA00023445"/>
    </source>
</evidence>